<protein>
    <submittedName>
        <fullName evidence="4">Uncharacterized protein LOC120106900</fullName>
    </submittedName>
</protein>
<dbReference type="KEGG" id="pda:120106900"/>
<accession>A0A8B8ZWL5</accession>
<feature type="domain" description="CCHC-type" evidence="2">
    <location>
        <begin position="161"/>
        <end position="174"/>
    </location>
</feature>
<dbReference type="GO" id="GO:0003676">
    <property type="term" value="F:nucleic acid binding"/>
    <property type="evidence" value="ECO:0007669"/>
    <property type="project" value="InterPro"/>
</dbReference>
<dbReference type="OrthoDB" id="785696at2759"/>
<dbReference type="GO" id="GO:0008270">
    <property type="term" value="F:zinc ion binding"/>
    <property type="evidence" value="ECO:0007669"/>
    <property type="project" value="UniProtKB-KW"/>
</dbReference>
<evidence type="ECO:0000256" key="1">
    <source>
        <dbReference type="PROSITE-ProRule" id="PRU00047"/>
    </source>
</evidence>
<proteinExistence type="predicted"/>
<dbReference type="InterPro" id="IPR036875">
    <property type="entry name" value="Znf_CCHC_sf"/>
</dbReference>
<name>A0A8B8ZWL5_PHODC</name>
<keyword evidence="1" id="KW-0862">Zinc</keyword>
<organism evidence="3 4">
    <name type="scientific">Phoenix dactylifera</name>
    <name type="common">Date palm</name>
    <dbReference type="NCBI Taxonomy" id="42345"/>
    <lineage>
        <taxon>Eukaryota</taxon>
        <taxon>Viridiplantae</taxon>
        <taxon>Streptophyta</taxon>
        <taxon>Embryophyta</taxon>
        <taxon>Tracheophyta</taxon>
        <taxon>Spermatophyta</taxon>
        <taxon>Magnoliopsida</taxon>
        <taxon>Liliopsida</taxon>
        <taxon>Arecaceae</taxon>
        <taxon>Coryphoideae</taxon>
        <taxon>Phoeniceae</taxon>
        <taxon>Phoenix</taxon>
    </lineage>
</organism>
<dbReference type="AlphaFoldDB" id="A0A8B8ZWL5"/>
<keyword evidence="1" id="KW-0479">Metal-binding</keyword>
<gene>
    <name evidence="4" type="primary">LOC120106900</name>
</gene>
<evidence type="ECO:0000313" key="4">
    <source>
        <dbReference type="RefSeq" id="XP_038975923.1"/>
    </source>
</evidence>
<dbReference type="Gene3D" id="4.10.60.10">
    <property type="entry name" value="Zinc finger, CCHC-type"/>
    <property type="match status" value="2"/>
</dbReference>
<keyword evidence="3" id="KW-1185">Reference proteome</keyword>
<dbReference type="PANTHER" id="PTHR34222">
    <property type="entry name" value="GAG_PRE-INTEGRS DOMAIN-CONTAINING PROTEIN"/>
    <property type="match status" value="1"/>
</dbReference>
<keyword evidence="1" id="KW-0863">Zinc-finger</keyword>
<dbReference type="Proteomes" id="UP000228380">
    <property type="component" value="Unplaced"/>
</dbReference>
<evidence type="ECO:0000259" key="2">
    <source>
        <dbReference type="PROSITE" id="PS50158"/>
    </source>
</evidence>
<dbReference type="PANTHER" id="PTHR34222:SF100">
    <property type="entry name" value="CCHC-TYPE DOMAIN-CONTAINING PROTEIN"/>
    <property type="match status" value="1"/>
</dbReference>
<dbReference type="GeneID" id="120106900"/>
<evidence type="ECO:0000313" key="3">
    <source>
        <dbReference type="Proteomes" id="UP000228380"/>
    </source>
</evidence>
<dbReference type="InterPro" id="IPR001878">
    <property type="entry name" value="Znf_CCHC"/>
</dbReference>
<reference evidence="4" key="1">
    <citation type="submission" date="2025-08" db="UniProtKB">
        <authorList>
            <consortium name="RefSeq"/>
        </authorList>
    </citation>
    <scope>IDENTIFICATION</scope>
    <source>
        <tissue evidence="4">Young leaves</tissue>
    </source>
</reference>
<dbReference type="PROSITE" id="PS50158">
    <property type="entry name" value="ZF_CCHC"/>
    <property type="match status" value="1"/>
</dbReference>
<sequence length="268" mass="29962">MVNNLRSFNTAKEMWDYLKRIYNQDNNARRFQLELEIANYSQGNLSIQEYYSRFLNLWNEYSGIIHAKVAKEALSAIQEVHATSKRDQFLMKLRPEFEVTRAALLNRDLVPSLDVCLGELLREEQRTLTQAVMAQEKLSSDAVNVAYATQGKGKGKDKVQCYCCKEFGHIARNCNKKFYTYCKQSGHIIKECPTRPQNRRANAFQAAVSSSASVDQSARIASAADTSAGPNQVVLTPKMVQQMIISAFSALGLQGSGSSVGKNDREGA</sequence>
<dbReference type="RefSeq" id="XP_038975923.1">
    <property type="nucleotide sequence ID" value="XM_039119995.1"/>
</dbReference>
<dbReference type="SUPFAM" id="SSF57756">
    <property type="entry name" value="Retrovirus zinc finger-like domains"/>
    <property type="match status" value="1"/>
</dbReference>
<dbReference type="SMART" id="SM00343">
    <property type="entry name" value="ZnF_C2HC"/>
    <property type="match status" value="2"/>
</dbReference>